<keyword evidence="1" id="KW-1133">Transmembrane helix</keyword>
<evidence type="ECO:0000313" key="3">
    <source>
        <dbReference type="Proteomes" id="UP000199076"/>
    </source>
</evidence>
<dbReference type="OrthoDB" id="238143at2157"/>
<gene>
    <name evidence="2" type="ORF">SAMN05216218_1017</name>
</gene>
<sequence>MGLRDDTRGASVALTHSLTLGITALLIASLLIGAGGLLERQQERVATQGLQNVAEGTTNDLKSVDRLASRSHSGEVVSMTSMPTHIAGENYDLALVNRDGNRSALFANMTTPNVVTAVEFRNESRICERTLSSGPLRVVYDPDADCLTIESADR</sequence>
<keyword evidence="1" id="KW-0812">Transmembrane</keyword>
<keyword evidence="3" id="KW-1185">Reference proteome</keyword>
<dbReference type="STRING" id="660518.SAMN05216218_1017"/>
<proteinExistence type="predicted"/>
<name>A0A1G7F3C6_9EURY</name>
<protein>
    <submittedName>
        <fullName evidence="2">Uncharacterized protein</fullName>
    </submittedName>
</protein>
<dbReference type="EMBL" id="FNBK01000001">
    <property type="protein sequence ID" value="SDE70391.1"/>
    <property type="molecule type" value="Genomic_DNA"/>
</dbReference>
<evidence type="ECO:0000313" key="2">
    <source>
        <dbReference type="EMBL" id="SDE70391.1"/>
    </source>
</evidence>
<dbReference type="Pfam" id="PF23928">
    <property type="entry name" value="DUF7266"/>
    <property type="match status" value="1"/>
</dbReference>
<feature type="transmembrane region" description="Helical" evidence="1">
    <location>
        <begin position="20"/>
        <end position="38"/>
    </location>
</feature>
<reference evidence="3" key="1">
    <citation type="submission" date="2016-10" db="EMBL/GenBank/DDBJ databases">
        <authorList>
            <person name="Varghese N."/>
            <person name="Submissions S."/>
        </authorList>
    </citation>
    <scope>NUCLEOTIDE SEQUENCE [LARGE SCALE GENOMIC DNA]</scope>
    <source>
        <strain evidence="3">IBRC-M 10760</strain>
    </source>
</reference>
<organism evidence="2 3">
    <name type="scientific">Halorientalis regularis</name>
    <dbReference type="NCBI Taxonomy" id="660518"/>
    <lineage>
        <taxon>Archaea</taxon>
        <taxon>Methanobacteriati</taxon>
        <taxon>Methanobacteriota</taxon>
        <taxon>Stenosarchaea group</taxon>
        <taxon>Halobacteria</taxon>
        <taxon>Halobacteriales</taxon>
        <taxon>Haloarculaceae</taxon>
        <taxon>Halorientalis</taxon>
    </lineage>
</organism>
<dbReference type="Proteomes" id="UP000199076">
    <property type="component" value="Unassembled WGS sequence"/>
</dbReference>
<dbReference type="InterPro" id="IPR055690">
    <property type="entry name" value="DUF7266"/>
</dbReference>
<keyword evidence="1" id="KW-0472">Membrane</keyword>
<dbReference type="RefSeq" id="WP_092686413.1">
    <property type="nucleotide sequence ID" value="NZ_FNBK01000001.1"/>
</dbReference>
<accession>A0A1G7F3C6</accession>
<evidence type="ECO:0000256" key="1">
    <source>
        <dbReference type="SAM" id="Phobius"/>
    </source>
</evidence>
<dbReference type="AlphaFoldDB" id="A0A1G7F3C6"/>